<keyword evidence="5 6" id="KW-0472">Membrane</keyword>
<evidence type="ECO:0000256" key="4">
    <source>
        <dbReference type="ARBA" id="ARBA00022989"/>
    </source>
</evidence>
<dbReference type="Proteomes" id="UP000182491">
    <property type="component" value="Unassembled WGS sequence"/>
</dbReference>
<proteinExistence type="predicted"/>
<gene>
    <name evidence="7" type="ORF">SAMN04487941_1760</name>
</gene>
<evidence type="ECO:0000313" key="7">
    <source>
        <dbReference type="EMBL" id="SFU65565.1"/>
    </source>
</evidence>
<feature type="transmembrane region" description="Helical" evidence="6">
    <location>
        <begin position="299"/>
        <end position="323"/>
    </location>
</feature>
<accession>A0A1I7HXW5</accession>
<evidence type="ECO:0000256" key="1">
    <source>
        <dbReference type="ARBA" id="ARBA00004651"/>
    </source>
</evidence>
<keyword evidence="8" id="KW-1185">Reference proteome</keyword>
<dbReference type="RefSeq" id="WP_068837815.1">
    <property type="nucleotide sequence ID" value="NZ_BMXC01000002.1"/>
</dbReference>
<evidence type="ECO:0000256" key="2">
    <source>
        <dbReference type="ARBA" id="ARBA00022475"/>
    </source>
</evidence>
<dbReference type="EMBL" id="FPCA01000002">
    <property type="protein sequence ID" value="SFU65565.1"/>
    <property type="molecule type" value="Genomic_DNA"/>
</dbReference>
<keyword evidence="2" id="KW-1003">Cell membrane</keyword>
<dbReference type="PANTHER" id="PTHR39087">
    <property type="entry name" value="UPF0104 MEMBRANE PROTEIN MJ1595"/>
    <property type="match status" value="1"/>
</dbReference>
<dbReference type="GO" id="GO:0005886">
    <property type="term" value="C:plasma membrane"/>
    <property type="evidence" value="ECO:0007669"/>
    <property type="project" value="UniProtKB-SubCell"/>
</dbReference>
<feature type="transmembrane region" description="Helical" evidence="6">
    <location>
        <begin position="167"/>
        <end position="190"/>
    </location>
</feature>
<evidence type="ECO:0000256" key="5">
    <source>
        <dbReference type="ARBA" id="ARBA00023136"/>
    </source>
</evidence>
<feature type="transmembrane region" description="Helical" evidence="6">
    <location>
        <begin position="225"/>
        <end position="247"/>
    </location>
</feature>
<sequence>MKKLFSFLKYALLLGVSAFLMWYALKELDFQQMWAELKSAEYGWVMVSLVMGVLAYLSRAMRWQMQIRPTGYNPPLRNTYNAMMVGYVANLVLPRMGEVVRCTMLRRSDGLPVNTGFGTVIAERIIDMLMLLLVIGLTFLVEFGRIHDFFLNLFTDKYTNLEQSVNTFYWLLLALLVFTVVLVVVALRYLSRLRKNTFFQKAVSFVRGMLKGVFSITKLENKAAFWGHTLFVWLMYYSMTLVVFYALPATAGLGWGAALSVLLAGTLGMAAPVQGGIGVYHLMVQATLLLYGVPAESGMAYALLAHTSQTLLVVVMGVISFMAGMLQRPEQGATQPIHTNARSHELKR</sequence>
<feature type="transmembrane region" description="Helical" evidence="6">
    <location>
        <begin position="40"/>
        <end position="58"/>
    </location>
</feature>
<keyword evidence="4 6" id="KW-1133">Transmembrane helix</keyword>
<dbReference type="InterPro" id="IPR022791">
    <property type="entry name" value="L-PG_synthase/AglD"/>
</dbReference>
<organism evidence="7 8">
    <name type="scientific">Pontibacter akesuensis</name>
    <dbReference type="NCBI Taxonomy" id="388950"/>
    <lineage>
        <taxon>Bacteria</taxon>
        <taxon>Pseudomonadati</taxon>
        <taxon>Bacteroidota</taxon>
        <taxon>Cytophagia</taxon>
        <taxon>Cytophagales</taxon>
        <taxon>Hymenobacteraceae</taxon>
        <taxon>Pontibacter</taxon>
    </lineage>
</organism>
<dbReference type="AlphaFoldDB" id="A0A1I7HXW5"/>
<feature type="transmembrane region" description="Helical" evidence="6">
    <location>
        <begin position="7"/>
        <end position="25"/>
    </location>
</feature>
<reference evidence="8" key="1">
    <citation type="submission" date="2016-10" db="EMBL/GenBank/DDBJ databases">
        <authorList>
            <person name="Varghese N."/>
        </authorList>
    </citation>
    <scope>NUCLEOTIDE SEQUENCE [LARGE SCALE GENOMIC DNA]</scope>
    <source>
        <strain evidence="8">DSM 18820</strain>
    </source>
</reference>
<dbReference type="STRING" id="388950.GCA_001611675_01783"/>
<dbReference type="NCBIfam" id="TIGR00374">
    <property type="entry name" value="flippase-like domain"/>
    <property type="match status" value="1"/>
</dbReference>
<protein>
    <recommendedName>
        <fullName evidence="9">Lysylphosphatidylglycerol synthase TM region</fullName>
    </recommendedName>
</protein>
<keyword evidence="3 6" id="KW-0812">Transmembrane</keyword>
<feature type="transmembrane region" description="Helical" evidence="6">
    <location>
        <begin position="129"/>
        <end position="147"/>
    </location>
</feature>
<evidence type="ECO:0000256" key="3">
    <source>
        <dbReference type="ARBA" id="ARBA00022692"/>
    </source>
</evidence>
<dbReference type="PANTHER" id="PTHR39087:SF2">
    <property type="entry name" value="UPF0104 MEMBRANE PROTEIN MJ1595"/>
    <property type="match status" value="1"/>
</dbReference>
<comment type="subcellular location">
    <subcellularLocation>
        <location evidence="1">Cell membrane</location>
        <topology evidence="1">Multi-pass membrane protein</topology>
    </subcellularLocation>
</comment>
<evidence type="ECO:0000256" key="6">
    <source>
        <dbReference type="SAM" id="Phobius"/>
    </source>
</evidence>
<evidence type="ECO:0008006" key="9">
    <source>
        <dbReference type="Google" id="ProtNLM"/>
    </source>
</evidence>
<evidence type="ECO:0000313" key="8">
    <source>
        <dbReference type="Proteomes" id="UP000182491"/>
    </source>
</evidence>
<dbReference type="OrthoDB" id="9812094at2"/>
<dbReference type="Pfam" id="PF03706">
    <property type="entry name" value="LPG_synthase_TM"/>
    <property type="match status" value="1"/>
</dbReference>
<name>A0A1I7HXW5_9BACT</name>